<organism evidence="7 8">
    <name type="scientific">Sphaeramia orbicularis</name>
    <name type="common">orbiculate cardinalfish</name>
    <dbReference type="NCBI Taxonomy" id="375764"/>
    <lineage>
        <taxon>Eukaryota</taxon>
        <taxon>Metazoa</taxon>
        <taxon>Chordata</taxon>
        <taxon>Craniata</taxon>
        <taxon>Vertebrata</taxon>
        <taxon>Euteleostomi</taxon>
        <taxon>Actinopterygii</taxon>
        <taxon>Neopterygii</taxon>
        <taxon>Teleostei</taxon>
        <taxon>Neoteleostei</taxon>
        <taxon>Acanthomorphata</taxon>
        <taxon>Gobiaria</taxon>
        <taxon>Kurtiformes</taxon>
        <taxon>Apogonoidei</taxon>
        <taxon>Apogonidae</taxon>
        <taxon>Apogoninae</taxon>
        <taxon>Sphaeramia</taxon>
    </lineage>
</organism>
<reference evidence="7" key="1">
    <citation type="submission" date="2019-06" db="EMBL/GenBank/DDBJ databases">
        <authorList>
            <consortium name="Wellcome Sanger Institute Data Sharing"/>
        </authorList>
    </citation>
    <scope>NUCLEOTIDE SEQUENCE [LARGE SCALE GENOMIC DNA]</scope>
</reference>
<proteinExistence type="inferred from homology"/>
<dbReference type="GO" id="GO:0001836">
    <property type="term" value="P:release of cytochrome c from mitochondria"/>
    <property type="evidence" value="ECO:0007669"/>
    <property type="project" value="TreeGrafter"/>
</dbReference>
<evidence type="ECO:0000313" key="8">
    <source>
        <dbReference type="Proteomes" id="UP000472271"/>
    </source>
</evidence>
<evidence type="ECO:0000256" key="2">
    <source>
        <dbReference type="ARBA" id="ARBA00007262"/>
    </source>
</evidence>
<dbReference type="Gene3D" id="6.10.110.10">
    <property type="match status" value="1"/>
</dbReference>
<name>A0A673A0Z2_9TELE</name>
<evidence type="ECO:0000256" key="6">
    <source>
        <dbReference type="SAM" id="Phobius"/>
    </source>
</evidence>
<dbReference type="PANTHER" id="PTHR16932:SF18">
    <property type="entry name" value="INTERFERON, ALPHA-INDUCIBLE PROTEIN 27-LIKE 2"/>
    <property type="match status" value="1"/>
</dbReference>
<evidence type="ECO:0000256" key="5">
    <source>
        <dbReference type="ARBA" id="ARBA00023136"/>
    </source>
</evidence>
<sequence length="88" mass="8786">MLVLLCYSSGAVFSVVSVPAVLGFIGFKSIGIAAGTLAAKMMSWIAVLNGGGVPAGSLVALLQSIGKQGHLTTISVIVVKGKGDAIQK</sequence>
<dbReference type="InParanoid" id="A0A673A0Z2"/>
<comment type="subcellular location">
    <subcellularLocation>
        <location evidence="1">Membrane</location>
        <topology evidence="1">Multi-pass membrane protein</topology>
    </subcellularLocation>
</comment>
<dbReference type="GO" id="GO:0097193">
    <property type="term" value="P:intrinsic apoptotic signaling pathway"/>
    <property type="evidence" value="ECO:0007669"/>
    <property type="project" value="TreeGrafter"/>
</dbReference>
<comment type="similarity">
    <text evidence="2">Belongs to the IFI6/IFI27 family.</text>
</comment>
<dbReference type="Pfam" id="PF06140">
    <property type="entry name" value="Ifi-6-16"/>
    <property type="match status" value="1"/>
</dbReference>
<keyword evidence="8" id="KW-1185">Reference proteome</keyword>
<evidence type="ECO:0000313" key="7">
    <source>
        <dbReference type="Ensembl" id="ENSSORP00005022961.1"/>
    </source>
</evidence>
<keyword evidence="3 6" id="KW-0812">Transmembrane</keyword>
<feature type="transmembrane region" description="Helical" evidence="6">
    <location>
        <begin position="41"/>
        <end position="62"/>
    </location>
</feature>
<evidence type="ECO:0000256" key="1">
    <source>
        <dbReference type="ARBA" id="ARBA00004141"/>
    </source>
</evidence>
<evidence type="ECO:0000256" key="4">
    <source>
        <dbReference type="ARBA" id="ARBA00022989"/>
    </source>
</evidence>
<protein>
    <submittedName>
        <fullName evidence="7">Uncharacterized protein</fullName>
    </submittedName>
</protein>
<dbReference type="Proteomes" id="UP000472271">
    <property type="component" value="Chromosome 22"/>
</dbReference>
<reference evidence="7" key="2">
    <citation type="submission" date="2025-08" db="UniProtKB">
        <authorList>
            <consortium name="Ensembl"/>
        </authorList>
    </citation>
    <scope>IDENTIFICATION</scope>
</reference>
<accession>A0A673A0Z2</accession>
<keyword evidence="5 6" id="KW-0472">Membrane</keyword>
<evidence type="ECO:0000256" key="3">
    <source>
        <dbReference type="ARBA" id="ARBA00022692"/>
    </source>
</evidence>
<dbReference type="AlphaFoldDB" id="A0A673A0Z2"/>
<reference evidence="7" key="3">
    <citation type="submission" date="2025-09" db="UniProtKB">
        <authorList>
            <consortium name="Ensembl"/>
        </authorList>
    </citation>
    <scope>IDENTIFICATION</scope>
</reference>
<dbReference type="InterPro" id="IPR009311">
    <property type="entry name" value="IFI6/IFI27-like"/>
</dbReference>
<dbReference type="GO" id="GO:0031966">
    <property type="term" value="C:mitochondrial membrane"/>
    <property type="evidence" value="ECO:0007669"/>
    <property type="project" value="TreeGrafter"/>
</dbReference>
<keyword evidence="4 6" id="KW-1133">Transmembrane helix</keyword>
<dbReference type="Ensembl" id="ENSSORT00005023632.1">
    <property type="protein sequence ID" value="ENSSORP00005022961.1"/>
    <property type="gene ID" value="ENSSORG00005011123.1"/>
</dbReference>
<dbReference type="PANTHER" id="PTHR16932">
    <property type="entry name" value="INTERFERON ALPHA-INDUCIBLE PROTEIN 27"/>
    <property type="match status" value="1"/>
</dbReference>
<dbReference type="InterPro" id="IPR038213">
    <property type="entry name" value="IFI6/IFI27-like_sf"/>
</dbReference>